<gene>
    <name evidence="1" type="ORF">LOAG_00941</name>
</gene>
<reference evidence="1" key="1">
    <citation type="submission" date="2012-04" db="EMBL/GenBank/DDBJ databases">
        <title>The Genome Sequence of Loa loa.</title>
        <authorList>
            <consortium name="The Broad Institute Genome Sequencing Platform"/>
            <consortium name="Broad Institute Genome Sequencing Center for Infectious Disease"/>
            <person name="Nutman T.B."/>
            <person name="Fink D.L."/>
            <person name="Russ C."/>
            <person name="Young S."/>
            <person name="Zeng Q."/>
            <person name="Gargeya S."/>
            <person name="Alvarado L."/>
            <person name="Berlin A."/>
            <person name="Chapman S.B."/>
            <person name="Chen Z."/>
            <person name="Freedman E."/>
            <person name="Gellesch M."/>
            <person name="Goldberg J."/>
            <person name="Griggs A."/>
            <person name="Gujja S."/>
            <person name="Heilman E.R."/>
            <person name="Heiman D."/>
            <person name="Howarth C."/>
            <person name="Mehta T."/>
            <person name="Neiman D."/>
            <person name="Pearson M."/>
            <person name="Roberts A."/>
            <person name="Saif S."/>
            <person name="Shea T."/>
            <person name="Shenoy N."/>
            <person name="Sisk P."/>
            <person name="Stolte C."/>
            <person name="Sykes S."/>
            <person name="White J."/>
            <person name="Yandava C."/>
            <person name="Haas B."/>
            <person name="Henn M.R."/>
            <person name="Nusbaum C."/>
            <person name="Birren B."/>
        </authorList>
    </citation>
    <scope>NUCLEOTIDE SEQUENCE [LARGE SCALE GENOMIC DNA]</scope>
</reference>
<accession>A0A1S0UA59</accession>
<proteinExistence type="predicted"/>
<name>A0A1S0UA59_LOALO</name>
<dbReference type="RefSeq" id="XP_003136529.1">
    <property type="nucleotide sequence ID" value="XM_003136481.1"/>
</dbReference>
<dbReference type="AlphaFoldDB" id="A0A1S0UA59"/>
<dbReference type="InParanoid" id="A0A1S0UA59"/>
<protein>
    <submittedName>
        <fullName evidence="1">Uncharacterized protein</fullName>
    </submittedName>
</protein>
<dbReference type="GeneID" id="9938310"/>
<organism evidence="1">
    <name type="scientific">Loa loa</name>
    <name type="common">Eye worm</name>
    <name type="synonym">Filaria loa</name>
    <dbReference type="NCBI Taxonomy" id="7209"/>
    <lineage>
        <taxon>Eukaryota</taxon>
        <taxon>Metazoa</taxon>
        <taxon>Ecdysozoa</taxon>
        <taxon>Nematoda</taxon>
        <taxon>Chromadorea</taxon>
        <taxon>Rhabditida</taxon>
        <taxon>Spirurina</taxon>
        <taxon>Spiruromorpha</taxon>
        <taxon>Filarioidea</taxon>
        <taxon>Onchocercidae</taxon>
        <taxon>Loa</taxon>
    </lineage>
</organism>
<dbReference type="CTD" id="9938310"/>
<evidence type="ECO:0000313" key="1">
    <source>
        <dbReference type="EMBL" id="EFO27543.1"/>
    </source>
</evidence>
<dbReference type="EMBL" id="JH712088">
    <property type="protein sequence ID" value="EFO27543.1"/>
    <property type="molecule type" value="Genomic_DNA"/>
</dbReference>
<dbReference type="KEGG" id="loa:LOAG_00941"/>
<sequence>MDIQHIVEKESEMSGSVSLMYQIVKIVRTRIATTLGLHSLQHGIKVFEFLSNANDACNKQKVKFHSPNLSPMRLVHADYTCNTRIELDRYTTNSLELFEETLL</sequence>